<dbReference type="InterPro" id="IPR025827">
    <property type="entry name" value="Zn_ribbon_recom_dom"/>
</dbReference>
<feature type="domain" description="Recombinase" evidence="1">
    <location>
        <begin position="1"/>
        <end position="87"/>
    </location>
</feature>
<dbReference type="Proteomes" id="UP000216478">
    <property type="component" value="Unassembled WGS sequence"/>
</dbReference>
<keyword evidence="4" id="KW-1185">Reference proteome</keyword>
<dbReference type="Pfam" id="PF07508">
    <property type="entry name" value="Recombinase"/>
    <property type="match status" value="1"/>
</dbReference>
<dbReference type="PANTHER" id="PTHR30461:SF23">
    <property type="entry name" value="DNA RECOMBINASE-RELATED"/>
    <property type="match status" value="1"/>
</dbReference>
<dbReference type="PANTHER" id="PTHR30461">
    <property type="entry name" value="DNA-INVERTASE FROM LAMBDOID PROPHAGE"/>
    <property type="match status" value="1"/>
</dbReference>
<accession>A0A256FCJ2</accession>
<evidence type="ECO:0000313" key="3">
    <source>
        <dbReference type="EMBL" id="OYR12460.1"/>
    </source>
</evidence>
<protein>
    <submittedName>
        <fullName evidence="3">Recombinase zinc beta ribbon domain protein</fullName>
    </submittedName>
</protein>
<evidence type="ECO:0000259" key="1">
    <source>
        <dbReference type="Pfam" id="PF07508"/>
    </source>
</evidence>
<proteinExistence type="predicted"/>
<gene>
    <name evidence="3" type="ORF">CEV33_1244</name>
</gene>
<dbReference type="Pfam" id="PF13408">
    <property type="entry name" value="Zn_ribbon_recom"/>
    <property type="match status" value="1"/>
</dbReference>
<dbReference type="GO" id="GO:0000150">
    <property type="term" value="F:DNA strand exchange activity"/>
    <property type="evidence" value="ECO:0007669"/>
    <property type="project" value="InterPro"/>
</dbReference>
<dbReference type="InterPro" id="IPR038109">
    <property type="entry name" value="DNA_bind_recomb_sf"/>
</dbReference>
<evidence type="ECO:0000313" key="4">
    <source>
        <dbReference type="Proteomes" id="UP000216478"/>
    </source>
</evidence>
<dbReference type="EMBL" id="NNRL01000159">
    <property type="protein sequence ID" value="OYR12460.1"/>
    <property type="molecule type" value="Genomic_DNA"/>
</dbReference>
<reference evidence="3 4" key="1">
    <citation type="submission" date="2017-07" db="EMBL/GenBank/DDBJ databases">
        <title>Phylogenetic study on the rhizospheric bacterium Ochrobactrum sp. A44.</title>
        <authorList>
            <person name="Krzyzanowska D.M."/>
            <person name="Ossowicki A."/>
            <person name="Rajewska M."/>
            <person name="Maciag T."/>
            <person name="Kaczynski Z."/>
            <person name="Czerwicka M."/>
            <person name="Jafra S."/>
        </authorList>
    </citation>
    <scope>NUCLEOTIDE SEQUENCE [LARGE SCALE GENOMIC DNA]</scope>
    <source>
        <strain evidence="3 4">OgA9a</strain>
    </source>
</reference>
<sequence length="171" mass="19221">MNAEGIPGPENKLWNDTTIRGHASHGTGILNNELYIGKLIWNRLRYVKNPGTGKRVSRLNPESEWIVTEVPHLRIVDDELWQAVRARQGEIAEKYVNVTEAIREHHKKNRLNTTGRAKSLLSGLIFCGCCGGPYPLRGADRFACSNHISNGSCTNSRTIPRAELEEEFWSA</sequence>
<organism evidence="3 4">
    <name type="scientific">Brucella grignonensis</name>
    <dbReference type="NCBI Taxonomy" id="94627"/>
    <lineage>
        <taxon>Bacteria</taxon>
        <taxon>Pseudomonadati</taxon>
        <taxon>Pseudomonadota</taxon>
        <taxon>Alphaproteobacteria</taxon>
        <taxon>Hyphomicrobiales</taxon>
        <taxon>Brucellaceae</taxon>
        <taxon>Brucella/Ochrobactrum group</taxon>
        <taxon>Brucella</taxon>
    </lineage>
</organism>
<comment type="caution">
    <text evidence="3">The sequence shown here is derived from an EMBL/GenBank/DDBJ whole genome shotgun (WGS) entry which is preliminary data.</text>
</comment>
<name>A0A256FCJ2_9HYPH</name>
<evidence type="ECO:0000259" key="2">
    <source>
        <dbReference type="Pfam" id="PF13408"/>
    </source>
</evidence>
<dbReference type="AlphaFoldDB" id="A0A256FCJ2"/>
<dbReference type="GO" id="GO:0003677">
    <property type="term" value="F:DNA binding"/>
    <property type="evidence" value="ECO:0007669"/>
    <property type="project" value="InterPro"/>
</dbReference>
<dbReference type="InterPro" id="IPR050639">
    <property type="entry name" value="SSR_resolvase"/>
</dbReference>
<dbReference type="InterPro" id="IPR011109">
    <property type="entry name" value="DNA_bind_recombinase_dom"/>
</dbReference>
<dbReference type="Gene3D" id="3.90.1750.20">
    <property type="entry name" value="Putative Large Serine Recombinase, Chain B, Domain 2"/>
    <property type="match status" value="1"/>
</dbReference>
<feature type="domain" description="Recombinase zinc beta ribbon" evidence="2">
    <location>
        <begin position="120"/>
        <end position="170"/>
    </location>
</feature>